<dbReference type="AlphaFoldDB" id="A0A9Q3KR99"/>
<name>A0A9Q3KR99_9BASI</name>
<keyword evidence="1" id="KW-0732">Signal</keyword>
<keyword evidence="3" id="KW-1185">Reference proteome</keyword>
<dbReference type="EMBL" id="AVOT02117602">
    <property type="protein sequence ID" value="MBW0584319.1"/>
    <property type="molecule type" value="Genomic_DNA"/>
</dbReference>
<dbReference type="Proteomes" id="UP000765509">
    <property type="component" value="Unassembled WGS sequence"/>
</dbReference>
<organism evidence="2 3">
    <name type="scientific">Austropuccinia psidii MF-1</name>
    <dbReference type="NCBI Taxonomy" id="1389203"/>
    <lineage>
        <taxon>Eukaryota</taxon>
        <taxon>Fungi</taxon>
        <taxon>Dikarya</taxon>
        <taxon>Basidiomycota</taxon>
        <taxon>Pucciniomycotina</taxon>
        <taxon>Pucciniomycetes</taxon>
        <taxon>Pucciniales</taxon>
        <taxon>Sphaerophragmiaceae</taxon>
        <taxon>Austropuccinia</taxon>
    </lineage>
</organism>
<gene>
    <name evidence="2" type="ORF">O181_124034</name>
</gene>
<feature type="signal peptide" evidence="1">
    <location>
        <begin position="1"/>
        <end position="19"/>
    </location>
</feature>
<evidence type="ECO:0000313" key="3">
    <source>
        <dbReference type="Proteomes" id="UP000765509"/>
    </source>
</evidence>
<evidence type="ECO:0000313" key="2">
    <source>
        <dbReference type="EMBL" id="MBW0584319.1"/>
    </source>
</evidence>
<comment type="caution">
    <text evidence="2">The sequence shown here is derived from an EMBL/GenBank/DDBJ whole genome shotgun (WGS) entry which is preliminary data.</text>
</comment>
<reference evidence="2" key="1">
    <citation type="submission" date="2021-03" db="EMBL/GenBank/DDBJ databases">
        <title>Draft genome sequence of rust myrtle Austropuccinia psidii MF-1, a brazilian biotype.</title>
        <authorList>
            <person name="Quecine M.C."/>
            <person name="Pachon D.M.R."/>
            <person name="Bonatelli M.L."/>
            <person name="Correr F.H."/>
            <person name="Franceschini L.M."/>
            <person name="Leite T.F."/>
            <person name="Margarido G.R.A."/>
            <person name="Almeida C.A."/>
            <person name="Ferrarezi J.A."/>
            <person name="Labate C.A."/>
        </authorList>
    </citation>
    <scope>NUCLEOTIDE SEQUENCE</scope>
    <source>
        <strain evidence="2">MF-1</strain>
    </source>
</reference>
<proteinExistence type="predicted"/>
<protein>
    <submittedName>
        <fullName evidence="2">Uncharacterized protein</fullName>
    </submittedName>
</protein>
<evidence type="ECO:0000256" key="1">
    <source>
        <dbReference type="SAM" id="SignalP"/>
    </source>
</evidence>
<accession>A0A9Q3KR99</accession>
<feature type="chain" id="PRO_5040506417" evidence="1">
    <location>
        <begin position="20"/>
        <end position="160"/>
    </location>
</feature>
<sequence>MLPTLLTILTLAECPPDTAYHPYACGVPSRHAPNTAAHPYACGVPSRHAPDTSYHPYARGVHSRHAPNTDAHPYARRVHSRHCCPSLRSRSALPTCSKHHLFLRLCSALLTCYQNCCPSLHLRSALPTCSQNHLSLSFRTTSIVYGGLLAYTMNAIAKIF</sequence>